<dbReference type="InterPro" id="IPR000242">
    <property type="entry name" value="PTP_cat"/>
</dbReference>
<dbReference type="SMART" id="SM00194">
    <property type="entry name" value="PTPc"/>
    <property type="match status" value="1"/>
</dbReference>
<dbReference type="PRINTS" id="PR00700">
    <property type="entry name" value="PRTYPHPHTASE"/>
</dbReference>
<dbReference type="PROSITE" id="PS50055">
    <property type="entry name" value="TYR_PHOSPHATASE_PTP"/>
    <property type="match status" value="1"/>
</dbReference>
<name>A0A0N4ZVD5_PARTI</name>
<dbReference type="PANTHER" id="PTHR46163">
    <property type="entry name" value="TYROSINE-PROTEIN PHOSPHATASE-RELATED"/>
    <property type="match status" value="1"/>
</dbReference>
<evidence type="ECO:0000313" key="3">
    <source>
        <dbReference type="Proteomes" id="UP000038045"/>
    </source>
</evidence>
<dbReference type="InterPro" id="IPR003595">
    <property type="entry name" value="Tyr_Pase_cat"/>
</dbReference>
<reference evidence="4" key="1">
    <citation type="submission" date="2017-02" db="UniProtKB">
        <authorList>
            <consortium name="WormBaseParasite"/>
        </authorList>
    </citation>
    <scope>IDENTIFICATION</scope>
</reference>
<dbReference type="InterPro" id="IPR016130">
    <property type="entry name" value="Tyr_Pase_AS"/>
</dbReference>
<dbReference type="PROSITE" id="PS00383">
    <property type="entry name" value="TYR_PHOSPHATASE_1"/>
    <property type="match status" value="1"/>
</dbReference>
<dbReference type="InterPro" id="IPR052782">
    <property type="entry name" value="Oocyte-zygote_transition_reg"/>
</dbReference>
<dbReference type="PROSITE" id="PS50056">
    <property type="entry name" value="TYR_PHOSPHATASE_2"/>
    <property type="match status" value="1"/>
</dbReference>
<dbReference type="CDD" id="cd00047">
    <property type="entry name" value="PTPc"/>
    <property type="match status" value="1"/>
</dbReference>
<sequence length="283" mass="32554">MVCFDHTRVTLQSGDSLEETGDYIHANYLHLDKTKANYIACQAPLPTTICDFWRMIWQENVQAIVMLCDIIECGKKKCEEYFPTASNRMMSFGNFSLTSQKQYEIEKGLRGNEIEIMYKNETKKVMHFHWYSWPDKGVPDNYLMCLRVMNKAMVCKPPIVVHCSAGVGRTGTIVTIDYLMCKLQKESTTPTLKSIVLELRDCRHKFVQVDLQYLYIHRVILSYALQKGIINGESAVLWLEDYNAAVHRLADADTSVKKARKPALKSRIMLNKSIYDTGSVKKK</sequence>
<dbReference type="SUPFAM" id="SSF52799">
    <property type="entry name" value="(Phosphotyrosine protein) phosphatases II"/>
    <property type="match status" value="1"/>
</dbReference>
<protein>
    <submittedName>
        <fullName evidence="4">Protein-tyrosine phosphatase</fullName>
    </submittedName>
</protein>
<keyword evidence="3" id="KW-1185">Reference proteome</keyword>
<evidence type="ECO:0000259" key="1">
    <source>
        <dbReference type="PROSITE" id="PS50055"/>
    </source>
</evidence>
<dbReference type="STRING" id="131310.A0A0N4ZVD5"/>
<dbReference type="AlphaFoldDB" id="A0A0N4ZVD5"/>
<feature type="domain" description="Tyrosine-protein phosphatase" evidence="1">
    <location>
        <begin position="1"/>
        <end position="223"/>
    </location>
</feature>
<accession>A0A0N4ZVD5</accession>
<evidence type="ECO:0000259" key="2">
    <source>
        <dbReference type="PROSITE" id="PS50056"/>
    </source>
</evidence>
<dbReference type="InterPro" id="IPR000387">
    <property type="entry name" value="Tyr_Pase_dom"/>
</dbReference>
<dbReference type="WBParaSite" id="PTRK_0001254000.1">
    <property type="protein sequence ID" value="PTRK_0001254000.1"/>
    <property type="gene ID" value="PTRK_0001254000"/>
</dbReference>
<proteinExistence type="predicted"/>
<dbReference type="Pfam" id="PF00102">
    <property type="entry name" value="Y_phosphatase"/>
    <property type="match status" value="1"/>
</dbReference>
<dbReference type="Proteomes" id="UP000038045">
    <property type="component" value="Unplaced"/>
</dbReference>
<dbReference type="GO" id="GO:0004725">
    <property type="term" value="F:protein tyrosine phosphatase activity"/>
    <property type="evidence" value="ECO:0007669"/>
    <property type="project" value="InterPro"/>
</dbReference>
<dbReference type="InterPro" id="IPR029021">
    <property type="entry name" value="Prot-tyrosine_phosphatase-like"/>
</dbReference>
<feature type="domain" description="Tyrosine specific protein phosphatases" evidence="2">
    <location>
        <begin position="140"/>
        <end position="214"/>
    </location>
</feature>
<dbReference type="SMART" id="SM00404">
    <property type="entry name" value="PTPc_motif"/>
    <property type="match status" value="1"/>
</dbReference>
<dbReference type="Gene3D" id="3.90.190.10">
    <property type="entry name" value="Protein tyrosine phosphatase superfamily"/>
    <property type="match status" value="1"/>
</dbReference>
<organism evidence="3 4">
    <name type="scientific">Parastrongyloides trichosuri</name>
    <name type="common">Possum-specific nematode worm</name>
    <dbReference type="NCBI Taxonomy" id="131310"/>
    <lineage>
        <taxon>Eukaryota</taxon>
        <taxon>Metazoa</taxon>
        <taxon>Ecdysozoa</taxon>
        <taxon>Nematoda</taxon>
        <taxon>Chromadorea</taxon>
        <taxon>Rhabditida</taxon>
        <taxon>Tylenchina</taxon>
        <taxon>Panagrolaimomorpha</taxon>
        <taxon>Strongyloidoidea</taxon>
        <taxon>Strongyloididae</taxon>
        <taxon>Parastrongyloides</taxon>
    </lineage>
</organism>
<evidence type="ECO:0000313" key="4">
    <source>
        <dbReference type="WBParaSite" id="PTRK_0001254000.1"/>
    </source>
</evidence>